<feature type="region of interest" description="Disordered" evidence="1">
    <location>
        <begin position="1"/>
        <end position="21"/>
    </location>
</feature>
<organism evidence="2 3">
    <name type="scientific">Streptomyces chengmaiensis</name>
    <dbReference type="NCBI Taxonomy" id="3040919"/>
    <lineage>
        <taxon>Bacteria</taxon>
        <taxon>Bacillati</taxon>
        <taxon>Actinomycetota</taxon>
        <taxon>Actinomycetes</taxon>
        <taxon>Kitasatosporales</taxon>
        <taxon>Streptomycetaceae</taxon>
        <taxon>Streptomyces</taxon>
    </lineage>
</organism>
<reference evidence="2 3" key="1">
    <citation type="submission" date="2023-04" db="EMBL/GenBank/DDBJ databases">
        <title>Streptomyces chengmaiensis sp. nov. isolated from the stem of mangrove plant in Hainan.</title>
        <authorList>
            <person name="Huang X."/>
            <person name="Zhou S."/>
            <person name="Chu X."/>
            <person name="Xie Y."/>
            <person name="Lin Y."/>
        </authorList>
    </citation>
    <scope>NUCLEOTIDE SEQUENCE [LARGE SCALE GENOMIC DNA]</scope>
    <source>
        <strain evidence="2 3">HNM0663</strain>
    </source>
</reference>
<keyword evidence="3" id="KW-1185">Reference proteome</keyword>
<evidence type="ECO:0000313" key="3">
    <source>
        <dbReference type="Proteomes" id="UP001223144"/>
    </source>
</evidence>
<dbReference type="RefSeq" id="WP_279931061.1">
    <property type="nucleotide sequence ID" value="NZ_JARWBG010000036.1"/>
</dbReference>
<comment type="caution">
    <text evidence="2">The sequence shown here is derived from an EMBL/GenBank/DDBJ whole genome shotgun (WGS) entry which is preliminary data.</text>
</comment>
<dbReference type="EMBL" id="JARWBG010000036">
    <property type="protein sequence ID" value="MDH2392070.1"/>
    <property type="molecule type" value="Genomic_DNA"/>
</dbReference>
<gene>
    <name evidence="2" type="ORF">QCN29_25465</name>
</gene>
<proteinExistence type="predicted"/>
<accession>A0ABT6HTP1</accession>
<sequence>MATTWHASPRPGAPPMGDADTGEIRVPLDLWCVDRPQGQADLVLSRVEAEHVYAHLSRLLNQPRLSHPRTVHPAARGAS</sequence>
<dbReference type="Proteomes" id="UP001223144">
    <property type="component" value="Unassembled WGS sequence"/>
</dbReference>
<name>A0ABT6HTP1_9ACTN</name>
<protein>
    <submittedName>
        <fullName evidence="2">Uncharacterized protein</fullName>
    </submittedName>
</protein>
<evidence type="ECO:0000256" key="1">
    <source>
        <dbReference type="SAM" id="MobiDB-lite"/>
    </source>
</evidence>
<evidence type="ECO:0000313" key="2">
    <source>
        <dbReference type="EMBL" id="MDH2392070.1"/>
    </source>
</evidence>